<reference evidence="1" key="1">
    <citation type="submission" date="2020-08" db="EMBL/GenBank/DDBJ databases">
        <title>Lewinella bacteria from marine environments.</title>
        <authorList>
            <person name="Zhong Y."/>
        </authorList>
    </citation>
    <scope>NUCLEOTIDE SEQUENCE</scope>
    <source>
        <strain evidence="1">KCTC 42187</strain>
    </source>
</reference>
<dbReference type="RefSeq" id="WP_187467754.1">
    <property type="nucleotide sequence ID" value="NZ_JACSIT010000141.1"/>
</dbReference>
<sequence>MDPIKEALGKIVDALEQEGLDYMIVGGFATSYHNRSRTTNDIDVVVQIYASGIRNFVSHFPEWADQVEMFESLFTSVGMFNLTDWSTGIRFDIMAYNDSDYNWAAFQRRQKQAFLDKEVYFCAIEDLIIGKLKWYDVSKSEKQLGDLHYLVKAPDINWNYLNDWIARLNINTHEYWEKMENVTEAAAAQQVKIYSSFPGSKRIALAASFFNFGVLGTRDWIKKNNPSFSELEVTREFVRMSYEAGEIQEWHWRHFESIIAVKIRQDWATRFRHMMKAKNMDYERVAQLAGFKNGAVVKATVARGLPHFARLMVVLWEEENQIANS</sequence>
<dbReference type="EMBL" id="JACSIT010000141">
    <property type="protein sequence ID" value="MBC6995730.1"/>
    <property type="molecule type" value="Genomic_DNA"/>
</dbReference>
<gene>
    <name evidence="1" type="ORF">H9S92_16310</name>
</gene>
<evidence type="ECO:0000313" key="1">
    <source>
        <dbReference type="EMBL" id="MBC6995730.1"/>
    </source>
</evidence>
<organism evidence="1 2">
    <name type="scientific">Neolewinella lacunae</name>
    <dbReference type="NCBI Taxonomy" id="1517758"/>
    <lineage>
        <taxon>Bacteria</taxon>
        <taxon>Pseudomonadati</taxon>
        <taxon>Bacteroidota</taxon>
        <taxon>Saprospiria</taxon>
        <taxon>Saprospirales</taxon>
        <taxon>Lewinellaceae</taxon>
        <taxon>Neolewinella</taxon>
    </lineage>
</organism>
<name>A0A923PKI1_9BACT</name>
<comment type="caution">
    <text evidence="1">The sequence shown here is derived from an EMBL/GenBank/DDBJ whole genome shotgun (WGS) entry which is preliminary data.</text>
</comment>
<dbReference type="Proteomes" id="UP000650081">
    <property type="component" value="Unassembled WGS sequence"/>
</dbReference>
<protein>
    <submittedName>
        <fullName evidence="1">Uncharacterized protein</fullName>
    </submittedName>
</protein>
<dbReference type="SUPFAM" id="SSF81301">
    <property type="entry name" value="Nucleotidyltransferase"/>
    <property type="match status" value="1"/>
</dbReference>
<dbReference type="InterPro" id="IPR043519">
    <property type="entry name" value="NT_sf"/>
</dbReference>
<evidence type="ECO:0000313" key="2">
    <source>
        <dbReference type="Proteomes" id="UP000650081"/>
    </source>
</evidence>
<keyword evidence="2" id="KW-1185">Reference proteome</keyword>
<proteinExistence type="predicted"/>
<accession>A0A923PKI1</accession>
<dbReference type="AlphaFoldDB" id="A0A923PKI1"/>
<dbReference type="Gene3D" id="3.30.460.40">
    <property type="match status" value="1"/>
</dbReference>